<comment type="caution">
    <text evidence="2">The sequence shown here is derived from an EMBL/GenBank/DDBJ whole genome shotgun (WGS) entry which is preliminary data.</text>
</comment>
<dbReference type="Proteomes" id="UP000631300">
    <property type="component" value="Unassembled WGS sequence"/>
</dbReference>
<protein>
    <recommendedName>
        <fullName evidence="1">Glycosyltransferase 2-like domain-containing protein</fullName>
    </recommendedName>
</protein>
<organism evidence="2 3">
    <name type="scientific">Alteromonas halophila</name>
    <dbReference type="NCBI Taxonomy" id="516698"/>
    <lineage>
        <taxon>Bacteria</taxon>
        <taxon>Pseudomonadati</taxon>
        <taxon>Pseudomonadota</taxon>
        <taxon>Gammaproteobacteria</taxon>
        <taxon>Alteromonadales</taxon>
        <taxon>Alteromonadaceae</taxon>
        <taxon>Alteromonas/Salinimonas group</taxon>
        <taxon>Alteromonas</taxon>
    </lineage>
</organism>
<dbReference type="InterPro" id="IPR050834">
    <property type="entry name" value="Glycosyltransf_2"/>
</dbReference>
<gene>
    <name evidence="2" type="ORF">GCM10007391_14130</name>
</gene>
<dbReference type="AlphaFoldDB" id="A0A918MY46"/>
<dbReference type="EMBL" id="BMXP01000003">
    <property type="protein sequence ID" value="GGW82277.1"/>
    <property type="molecule type" value="Genomic_DNA"/>
</dbReference>
<sequence length="252" mass="28849">MAEVTVVIPSYNQGRFLHQALESVFAQNVDMEVYVIDGGSTDNSVDVIKRWQHKLAGWQSRPDKGQADAINQGVAKGAAPFVCWLNSDDLFMPEGLTTLLGKLKHSPSAPAVYGDCWHITEAGQRHSRYLTLPFSPHLLANYCFIGQPATLIRRDAWQAVGGLDESLQMAMDFDLWWKLYRHGGCFVRTRETCAANRMHADTKTHNRLDEHYQESMQVVKNHYGRVPLKWYVLKPVMKLVRAIARYQYRRKK</sequence>
<dbReference type="InterPro" id="IPR029044">
    <property type="entry name" value="Nucleotide-diphossugar_trans"/>
</dbReference>
<dbReference type="Pfam" id="PF00535">
    <property type="entry name" value="Glycos_transf_2"/>
    <property type="match status" value="1"/>
</dbReference>
<dbReference type="CDD" id="cd06433">
    <property type="entry name" value="GT_2_WfgS_like"/>
    <property type="match status" value="1"/>
</dbReference>
<dbReference type="PANTHER" id="PTHR43685">
    <property type="entry name" value="GLYCOSYLTRANSFERASE"/>
    <property type="match status" value="1"/>
</dbReference>
<dbReference type="Gene3D" id="3.90.550.10">
    <property type="entry name" value="Spore Coat Polysaccharide Biosynthesis Protein SpsA, Chain A"/>
    <property type="match status" value="1"/>
</dbReference>
<evidence type="ECO:0000313" key="2">
    <source>
        <dbReference type="EMBL" id="GGW82277.1"/>
    </source>
</evidence>
<evidence type="ECO:0000313" key="3">
    <source>
        <dbReference type="Proteomes" id="UP000631300"/>
    </source>
</evidence>
<keyword evidence="3" id="KW-1185">Reference proteome</keyword>
<feature type="domain" description="Glycosyltransferase 2-like" evidence="1">
    <location>
        <begin position="5"/>
        <end position="139"/>
    </location>
</feature>
<reference evidence="2" key="1">
    <citation type="journal article" date="2014" name="Int. J. Syst. Evol. Microbiol.">
        <title>Complete genome sequence of Corynebacterium casei LMG S-19264T (=DSM 44701T), isolated from a smear-ripened cheese.</title>
        <authorList>
            <consortium name="US DOE Joint Genome Institute (JGI-PGF)"/>
            <person name="Walter F."/>
            <person name="Albersmeier A."/>
            <person name="Kalinowski J."/>
            <person name="Ruckert C."/>
        </authorList>
    </citation>
    <scope>NUCLEOTIDE SEQUENCE</scope>
    <source>
        <strain evidence="2">KCTC 22164</strain>
    </source>
</reference>
<accession>A0A918MY46</accession>
<dbReference type="SUPFAM" id="SSF53448">
    <property type="entry name" value="Nucleotide-diphospho-sugar transferases"/>
    <property type="match status" value="1"/>
</dbReference>
<name>A0A918MY46_9ALTE</name>
<evidence type="ECO:0000259" key="1">
    <source>
        <dbReference type="Pfam" id="PF00535"/>
    </source>
</evidence>
<dbReference type="PANTHER" id="PTHR43685:SF11">
    <property type="entry name" value="GLYCOSYLTRANSFERASE TAGX-RELATED"/>
    <property type="match status" value="1"/>
</dbReference>
<proteinExistence type="predicted"/>
<dbReference type="InterPro" id="IPR001173">
    <property type="entry name" value="Glyco_trans_2-like"/>
</dbReference>
<reference evidence="2" key="2">
    <citation type="submission" date="2020-09" db="EMBL/GenBank/DDBJ databases">
        <authorList>
            <person name="Sun Q."/>
            <person name="Kim S."/>
        </authorList>
    </citation>
    <scope>NUCLEOTIDE SEQUENCE</scope>
    <source>
        <strain evidence="2">KCTC 22164</strain>
    </source>
</reference>
<dbReference type="RefSeq" id="WP_189404811.1">
    <property type="nucleotide sequence ID" value="NZ_BMXP01000003.1"/>
</dbReference>